<feature type="domain" description="DUF6688" evidence="3">
    <location>
        <begin position="232"/>
        <end position="342"/>
    </location>
</feature>
<dbReference type="InterPro" id="IPR046510">
    <property type="entry name" value="DUF6688_N"/>
</dbReference>
<evidence type="ECO:0000313" key="5">
    <source>
        <dbReference type="Proteomes" id="UP000375525"/>
    </source>
</evidence>
<name>A0A5E7QA42_PSEFL</name>
<feature type="transmembrane region" description="Helical" evidence="1">
    <location>
        <begin position="180"/>
        <end position="200"/>
    </location>
</feature>
<evidence type="ECO:0000256" key="1">
    <source>
        <dbReference type="SAM" id="Phobius"/>
    </source>
</evidence>
<evidence type="ECO:0000313" key="4">
    <source>
        <dbReference type="EMBL" id="VVP58060.1"/>
    </source>
</evidence>
<dbReference type="Pfam" id="PF20394">
    <property type="entry name" value="DUF6688"/>
    <property type="match status" value="1"/>
</dbReference>
<dbReference type="RefSeq" id="WP_318195559.1">
    <property type="nucleotide sequence ID" value="NZ_CABVIH010000042.1"/>
</dbReference>
<dbReference type="Pfam" id="PF23543">
    <property type="entry name" value="DUF6688_C"/>
    <property type="match status" value="1"/>
</dbReference>
<protein>
    <submittedName>
        <fullName evidence="4">Uncharacterized protein</fullName>
    </submittedName>
</protein>
<proteinExistence type="predicted"/>
<dbReference type="Proteomes" id="UP000375525">
    <property type="component" value="Unassembled WGS sequence"/>
</dbReference>
<dbReference type="InterPro" id="IPR056491">
    <property type="entry name" value="DUF6688_C"/>
</dbReference>
<keyword evidence="1" id="KW-0812">Transmembrane</keyword>
<reference evidence="4 5" key="1">
    <citation type="submission" date="2019-09" db="EMBL/GenBank/DDBJ databases">
        <authorList>
            <person name="Chandra G."/>
            <person name="Truman W A."/>
        </authorList>
    </citation>
    <scope>NUCLEOTIDE SEQUENCE [LARGE SCALE GENOMIC DNA]</scope>
    <source>
        <strain evidence="4">PS880</strain>
    </source>
</reference>
<evidence type="ECO:0000259" key="3">
    <source>
        <dbReference type="Pfam" id="PF23543"/>
    </source>
</evidence>
<dbReference type="AlphaFoldDB" id="A0A5E7QA42"/>
<accession>A0A5E7QA42</accession>
<keyword evidence="1" id="KW-0472">Membrane</keyword>
<feature type="domain" description="DUF6688" evidence="2">
    <location>
        <begin position="8"/>
        <end position="226"/>
    </location>
</feature>
<sequence length="353" mass="40089">MRILIKIVWLGSLLISAMLALFFMLTADKDYYVAIDPAGGESYTPIASEHGLTIIVFFVLSAWALFKLKTKGANHPPLMLILIYTFSLIGFVISGSILVQIFGISIGRASLFHKSDITLNIIVLLFGVLCNFPLLYMILTLRLMAKAIQSKDRKTFRKQYKNKILNFLINSLEKAYLQPAWALVLLAPILLLITSILMLFGQEADALSKAFTDTTEYYFSQKTHPPYLDHKGHYLCTVAVCGSPWIVKPLRLGRRHDREIVVNRQLLVANAFEELIQTGSPRLHKFIRGAYDKYGYPLSKHITSPARSNATYLIMKPLEYFFIAILYLFVEKPEQKISQQYSLSNLTQISLSH</sequence>
<feature type="transmembrane region" description="Helical" evidence="1">
    <location>
        <begin position="47"/>
        <end position="66"/>
    </location>
</feature>
<dbReference type="EMBL" id="CABVIH010000042">
    <property type="protein sequence ID" value="VVP58060.1"/>
    <property type="molecule type" value="Genomic_DNA"/>
</dbReference>
<feature type="transmembrane region" description="Helical" evidence="1">
    <location>
        <begin position="7"/>
        <end position="27"/>
    </location>
</feature>
<feature type="transmembrane region" description="Helical" evidence="1">
    <location>
        <begin position="78"/>
        <end position="101"/>
    </location>
</feature>
<evidence type="ECO:0000259" key="2">
    <source>
        <dbReference type="Pfam" id="PF20394"/>
    </source>
</evidence>
<keyword evidence="1" id="KW-1133">Transmembrane helix</keyword>
<organism evidence="4 5">
    <name type="scientific">Pseudomonas fluorescens</name>
    <dbReference type="NCBI Taxonomy" id="294"/>
    <lineage>
        <taxon>Bacteria</taxon>
        <taxon>Pseudomonadati</taxon>
        <taxon>Pseudomonadota</taxon>
        <taxon>Gammaproteobacteria</taxon>
        <taxon>Pseudomonadales</taxon>
        <taxon>Pseudomonadaceae</taxon>
        <taxon>Pseudomonas</taxon>
    </lineage>
</organism>
<gene>
    <name evidence="4" type="ORF">PS880_05876</name>
</gene>
<feature type="transmembrane region" description="Helical" evidence="1">
    <location>
        <begin position="121"/>
        <end position="144"/>
    </location>
</feature>